<dbReference type="SFLD" id="SFLDG01129">
    <property type="entry name" value="C1.5:_HAD__Beta-PGM__Phosphata"/>
    <property type="match status" value="1"/>
</dbReference>
<dbReference type="InterPro" id="IPR036412">
    <property type="entry name" value="HAD-like_sf"/>
</dbReference>
<dbReference type="AlphaFoldDB" id="A0A6H1WRF1"/>
<dbReference type="PANTHER" id="PTHR46649">
    <property type="match status" value="1"/>
</dbReference>
<reference evidence="1 2" key="1">
    <citation type="submission" date="2019-08" db="EMBL/GenBank/DDBJ databases">
        <title>Complete genome sequence of Thermosulfurimonas marina SU872T, an anaerobic thermophilic chemolithoautotrophic bacterium isolated from a shallow marine hydrothermal vent.</title>
        <authorList>
            <person name="Allioux M."/>
            <person name="Jebbar M."/>
            <person name="Slobodkina G."/>
            <person name="Slobodkin A."/>
            <person name="Moalic Y."/>
            <person name="Frolova A."/>
            <person name="Shao Z."/>
            <person name="Alain K."/>
        </authorList>
    </citation>
    <scope>NUCLEOTIDE SEQUENCE [LARGE SCALE GENOMIC DNA]</scope>
    <source>
        <strain evidence="1 2">SU872</strain>
    </source>
</reference>
<sequence length="222" mass="24967">MSTPLRAVLFDAEGTLLHIHPSVGEVYARVLSREGLFLPGEELDRRIRALWPVFRRAFFGKFSPEGCRQLWKEIFSQALAPWLDGHPVERLFQAVYEAFSRPESFRLASGTREALEGLKRQGLKVAILSNWDERLPRLLKALGLKDHFEAVFLACELGVGKPAPEAFHLACEALGVAPPEVLMIGNDPEDDYQGALSAGLRARLYRGEDLREILREEGLWCA</sequence>
<proteinExistence type="predicted"/>
<gene>
    <name evidence="1" type="ORF">FVE67_02695</name>
</gene>
<dbReference type="KEGG" id="tmai:FVE67_02695"/>
<dbReference type="RefSeq" id="WP_168719132.1">
    <property type="nucleotide sequence ID" value="NZ_CP042909.1"/>
</dbReference>
<name>A0A6H1WRF1_9BACT</name>
<accession>A0A6H1WRF1</accession>
<dbReference type="NCBIfam" id="TIGR01509">
    <property type="entry name" value="HAD-SF-IA-v3"/>
    <property type="match status" value="1"/>
</dbReference>
<dbReference type="EMBL" id="CP042909">
    <property type="protein sequence ID" value="QJA05772.1"/>
    <property type="molecule type" value="Genomic_DNA"/>
</dbReference>
<dbReference type="InterPro" id="IPR044924">
    <property type="entry name" value="HAD-SF_hydro_IA_REG-2-like_cap"/>
</dbReference>
<dbReference type="SUPFAM" id="SSF56784">
    <property type="entry name" value="HAD-like"/>
    <property type="match status" value="1"/>
</dbReference>
<dbReference type="Pfam" id="PF00702">
    <property type="entry name" value="Hydrolase"/>
    <property type="match status" value="1"/>
</dbReference>
<keyword evidence="2" id="KW-1185">Reference proteome</keyword>
<dbReference type="Gene3D" id="3.40.50.1000">
    <property type="entry name" value="HAD superfamily/HAD-like"/>
    <property type="match status" value="1"/>
</dbReference>
<dbReference type="PANTHER" id="PTHR46649:SF4">
    <property type="entry name" value="HALOACID DEHALOGENASE-LIKE HYDROLASE (HAD) SUPERFAMILY PROTEIN"/>
    <property type="match status" value="1"/>
</dbReference>
<dbReference type="PRINTS" id="PR00413">
    <property type="entry name" value="HADHALOGNASE"/>
</dbReference>
<dbReference type="NCBIfam" id="TIGR01549">
    <property type="entry name" value="HAD-SF-IA-v1"/>
    <property type="match status" value="1"/>
</dbReference>
<dbReference type="InterPro" id="IPR006439">
    <property type="entry name" value="HAD-SF_hydro_IA"/>
</dbReference>
<dbReference type="Proteomes" id="UP000501253">
    <property type="component" value="Chromosome"/>
</dbReference>
<dbReference type="GO" id="GO:0016787">
    <property type="term" value="F:hydrolase activity"/>
    <property type="evidence" value="ECO:0007669"/>
    <property type="project" value="UniProtKB-KW"/>
</dbReference>
<dbReference type="Gene3D" id="1.10.150.720">
    <property type="entry name" value="Haloacid dehalogenase-like hydrolase"/>
    <property type="match status" value="1"/>
</dbReference>
<dbReference type="InterPro" id="IPR023214">
    <property type="entry name" value="HAD_sf"/>
</dbReference>
<evidence type="ECO:0000313" key="1">
    <source>
        <dbReference type="EMBL" id="QJA05772.1"/>
    </source>
</evidence>
<evidence type="ECO:0000313" key="2">
    <source>
        <dbReference type="Proteomes" id="UP000501253"/>
    </source>
</evidence>
<organism evidence="1 2">
    <name type="scientific">Thermosulfurimonas marina</name>
    <dbReference type="NCBI Taxonomy" id="2047767"/>
    <lineage>
        <taxon>Bacteria</taxon>
        <taxon>Pseudomonadati</taxon>
        <taxon>Thermodesulfobacteriota</taxon>
        <taxon>Thermodesulfobacteria</taxon>
        <taxon>Thermodesulfobacteriales</taxon>
        <taxon>Thermodesulfobacteriaceae</taxon>
        <taxon>Thermosulfurimonas</taxon>
    </lineage>
</organism>
<protein>
    <submittedName>
        <fullName evidence="1">HAD-IA family hydrolase</fullName>
    </submittedName>
</protein>
<keyword evidence="1" id="KW-0378">Hydrolase</keyword>
<dbReference type="SFLD" id="SFLDS00003">
    <property type="entry name" value="Haloacid_Dehalogenase"/>
    <property type="match status" value="1"/>
</dbReference>